<feature type="transmembrane region" description="Helical" evidence="8">
    <location>
        <begin position="6"/>
        <end position="30"/>
    </location>
</feature>
<evidence type="ECO:0000256" key="3">
    <source>
        <dbReference type="ARBA" id="ARBA00022496"/>
    </source>
</evidence>
<dbReference type="PANTHER" id="PTHR31632:SF2">
    <property type="entry name" value="PLASMA MEMBRANE IRON PERMEASE"/>
    <property type="match status" value="1"/>
</dbReference>
<keyword evidence="3" id="KW-0408">Iron</keyword>
<dbReference type="GO" id="GO:0033573">
    <property type="term" value="C:high-affinity iron permease complex"/>
    <property type="evidence" value="ECO:0007669"/>
    <property type="project" value="InterPro"/>
</dbReference>
<feature type="transmembrane region" description="Helical" evidence="8">
    <location>
        <begin position="177"/>
        <end position="197"/>
    </location>
</feature>
<feature type="transmembrane region" description="Helical" evidence="8">
    <location>
        <begin position="50"/>
        <end position="74"/>
    </location>
</feature>
<dbReference type="EMBL" id="JAHCVI010000005">
    <property type="protein sequence ID" value="KAG7285520.1"/>
    <property type="molecule type" value="Genomic_DNA"/>
</dbReference>
<feature type="transmembrane region" description="Helical" evidence="8">
    <location>
        <begin position="86"/>
        <end position="108"/>
    </location>
</feature>
<evidence type="ECO:0000256" key="6">
    <source>
        <dbReference type="ARBA" id="ARBA00023136"/>
    </source>
</evidence>
<organism evidence="9 10">
    <name type="scientific">Staphylotrichum longicolle</name>
    <dbReference type="NCBI Taxonomy" id="669026"/>
    <lineage>
        <taxon>Eukaryota</taxon>
        <taxon>Fungi</taxon>
        <taxon>Dikarya</taxon>
        <taxon>Ascomycota</taxon>
        <taxon>Pezizomycotina</taxon>
        <taxon>Sordariomycetes</taxon>
        <taxon>Sordariomycetidae</taxon>
        <taxon>Sordariales</taxon>
        <taxon>Chaetomiaceae</taxon>
        <taxon>Staphylotrichum</taxon>
    </lineage>
</organism>
<feature type="region of interest" description="Disordered" evidence="7">
    <location>
        <begin position="326"/>
        <end position="372"/>
    </location>
</feature>
<evidence type="ECO:0000256" key="1">
    <source>
        <dbReference type="ARBA" id="ARBA00004141"/>
    </source>
</evidence>
<dbReference type="AlphaFoldDB" id="A0AAD4EQJ8"/>
<evidence type="ECO:0000313" key="10">
    <source>
        <dbReference type="Proteomes" id="UP001197093"/>
    </source>
</evidence>
<keyword evidence="5 8" id="KW-1133">Transmembrane helix</keyword>
<dbReference type="InterPro" id="IPR004923">
    <property type="entry name" value="FTR1/Fip1/EfeU"/>
</dbReference>
<reference evidence="9" key="1">
    <citation type="submission" date="2023-02" db="EMBL/GenBank/DDBJ databases">
        <authorList>
            <person name="Palmer J.M."/>
        </authorList>
    </citation>
    <scope>NUCLEOTIDE SEQUENCE</scope>
    <source>
        <strain evidence="9">FW57</strain>
    </source>
</reference>
<gene>
    <name evidence="9" type="ORF">NEMBOFW57_010149</name>
</gene>
<evidence type="ECO:0000256" key="7">
    <source>
        <dbReference type="SAM" id="MobiDB-lite"/>
    </source>
</evidence>
<evidence type="ECO:0000256" key="4">
    <source>
        <dbReference type="ARBA" id="ARBA00022692"/>
    </source>
</evidence>
<dbReference type="PANTHER" id="PTHR31632">
    <property type="entry name" value="IRON TRANSPORTER FTH1"/>
    <property type="match status" value="1"/>
</dbReference>
<evidence type="ECO:0000256" key="8">
    <source>
        <dbReference type="SAM" id="Phobius"/>
    </source>
</evidence>
<name>A0AAD4EQJ8_9PEZI</name>
<proteinExistence type="inferred from homology"/>
<accession>A0AAD4EQJ8</accession>
<comment type="caution">
    <text evidence="9">The sequence shown here is derived from an EMBL/GenBank/DDBJ whole genome shotgun (WGS) entry which is preliminary data.</text>
</comment>
<keyword evidence="4 8" id="KW-0812">Transmembrane</keyword>
<dbReference type="Proteomes" id="UP001197093">
    <property type="component" value="Unassembled WGS sequence"/>
</dbReference>
<feature type="transmembrane region" description="Helical" evidence="8">
    <location>
        <begin position="294"/>
        <end position="313"/>
    </location>
</feature>
<keyword evidence="10" id="KW-1185">Reference proteome</keyword>
<keyword evidence="3" id="KW-0406">Ion transport</keyword>
<feature type="compositionally biased region" description="Basic and acidic residues" evidence="7">
    <location>
        <begin position="346"/>
        <end position="363"/>
    </location>
</feature>
<dbReference type="GO" id="GO:0015093">
    <property type="term" value="F:ferrous iron transmembrane transporter activity"/>
    <property type="evidence" value="ECO:0007669"/>
    <property type="project" value="TreeGrafter"/>
</dbReference>
<feature type="transmembrane region" description="Helical" evidence="8">
    <location>
        <begin position="209"/>
        <end position="231"/>
    </location>
</feature>
<comment type="subcellular location">
    <subcellularLocation>
        <location evidence="1">Membrane</location>
        <topology evidence="1">Multi-pass membrane protein</topology>
    </subcellularLocation>
</comment>
<keyword evidence="3" id="KW-0813">Transport</keyword>
<comment type="similarity">
    <text evidence="2">Belongs to the oxidase-dependent Fe transporter (OFeT) (TC 9.A.10.1) family.</text>
</comment>
<sequence length="372" mass="40796">MPDVFSVPIFLITFREALETVIIVSVLLAFLKQTLDDDKALHKRLVRQVWLGTGLGLLISLIVAAALIAVFYTAGANKWENSELRFEGAFSLIACVIISVVGAAMLRVSKMQAKWRDRLANIMDKPVAQTKKGWLGGVKRWMERYVMFALPFVTVLREGIEAVVFIAGVTFSAPATAVPLPVVVGLAAGTLVGYGLYKGGSTTKLQLFLVISTCLLYLVAAGLFSRAVWFFEQHTWNQVVGSDAAELGDGPGSYDIDQSVWHVNCCSPTLNGGNGWGFFNALFGWTNSATYGSVISYNLYWLCVIVSFLVMRYREVKGHWPLMKPKTSQLSSADSEAEEQSSGKGRRVEDARSGEKTGSRDEITQIGVERNS</sequence>
<protein>
    <submittedName>
        <fullName evidence="9">Uncharacterized protein</fullName>
    </submittedName>
</protein>
<feature type="transmembrane region" description="Helical" evidence="8">
    <location>
        <begin position="145"/>
        <end position="171"/>
    </location>
</feature>
<dbReference type="Pfam" id="PF03239">
    <property type="entry name" value="FTR1"/>
    <property type="match status" value="1"/>
</dbReference>
<evidence type="ECO:0000256" key="2">
    <source>
        <dbReference type="ARBA" id="ARBA00008333"/>
    </source>
</evidence>
<evidence type="ECO:0000256" key="5">
    <source>
        <dbReference type="ARBA" id="ARBA00022989"/>
    </source>
</evidence>
<keyword evidence="3" id="KW-0410">Iron transport</keyword>
<keyword evidence="6 8" id="KW-0472">Membrane</keyword>
<evidence type="ECO:0000313" key="9">
    <source>
        <dbReference type="EMBL" id="KAG7285520.1"/>
    </source>
</evidence>